<organism evidence="1 2">
    <name type="scientific">Collybia nuda</name>
    <dbReference type="NCBI Taxonomy" id="64659"/>
    <lineage>
        <taxon>Eukaryota</taxon>
        <taxon>Fungi</taxon>
        <taxon>Dikarya</taxon>
        <taxon>Basidiomycota</taxon>
        <taxon>Agaricomycotina</taxon>
        <taxon>Agaricomycetes</taxon>
        <taxon>Agaricomycetidae</taxon>
        <taxon>Agaricales</taxon>
        <taxon>Tricholomatineae</taxon>
        <taxon>Clitocybaceae</taxon>
        <taxon>Collybia</taxon>
    </lineage>
</organism>
<evidence type="ECO:0008006" key="3">
    <source>
        <dbReference type="Google" id="ProtNLM"/>
    </source>
</evidence>
<gene>
    <name evidence="1" type="ORF">BDZ94DRAFT_1265684</name>
</gene>
<evidence type="ECO:0000313" key="2">
    <source>
        <dbReference type="Proteomes" id="UP000807353"/>
    </source>
</evidence>
<accession>A0A9P6CCG0</accession>
<dbReference type="Proteomes" id="UP000807353">
    <property type="component" value="Unassembled WGS sequence"/>
</dbReference>
<proteinExistence type="predicted"/>
<evidence type="ECO:0000313" key="1">
    <source>
        <dbReference type="EMBL" id="KAF9460597.1"/>
    </source>
</evidence>
<comment type="caution">
    <text evidence="1">The sequence shown here is derived from an EMBL/GenBank/DDBJ whole genome shotgun (WGS) entry which is preliminary data.</text>
</comment>
<dbReference type="AlphaFoldDB" id="A0A9P6CCG0"/>
<reference evidence="1" key="1">
    <citation type="submission" date="2020-11" db="EMBL/GenBank/DDBJ databases">
        <authorList>
            <consortium name="DOE Joint Genome Institute"/>
            <person name="Ahrendt S."/>
            <person name="Riley R."/>
            <person name="Andreopoulos W."/>
            <person name="Labutti K."/>
            <person name="Pangilinan J."/>
            <person name="Ruiz-Duenas F.J."/>
            <person name="Barrasa J.M."/>
            <person name="Sanchez-Garcia M."/>
            <person name="Camarero S."/>
            <person name="Miyauchi S."/>
            <person name="Serrano A."/>
            <person name="Linde D."/>
            <person name="Babiker R."/>
            <person name="Drula E."/>
            <person name="Ayuso-Fernandez I."/>
            <person name="Pacheco R."/>
            <person name="Padilla G."/>
            <person name="Ferreira P."/>
            <person name="Barriuso J."/>
            <person name="Kellner H."/>
            <person name="Castanera R."/>
            <person name="Alfaro M."/>
            <person name="Ramirez L."/>
            <person name="Pisabarro A.G."/>
            <person name="Kuo A."/>
            <person name="Tritt A."/>
            <person name="Lipzen A."/>
            <person name="He G."/>
            <person name="Yan M."/>
            <person name="Ng V."/>
            <person name="Cullen D."/>
            <person name="Martin F."/>
            <person name="Rosso M.-N."/>
            <person name="Henrissat B."/>
            <person name="Hibbett D."/>
            <person name="Martinez A.T."/>
            <person name="Grigoriev I.V."/>
        </authorList>
    </citation>
    <scope>NUCLEOTIDE SEQUENCE</scope>
    <source>
        <strain evidence="1">CBS 247.69</strain>
    </source>
</reference>
<protein>
    <recommendedName>
        <fullName evidence="3">F-box domain-containing protein</fullName>
    </recommendedName>
</protein>
<dbReference type="EMBL" id="MU150296">
    <property type="protein sequence ID" value="KAF9460597.1"/>
    <property type="molecule type" value="Genomic_DNA"/>
</dbReference>
<keyword evidence="2" id="KW-1185">Reference proteome</keyword>
<name>A0A9P6CCG0_9AGAR</name>
<sequence>MFKDALQDIFSTLVISERLEFLSFAPFDTNFSMIDISATLKGPSHLKVLEAHVFFDWSELIPHPRWEHLEHLSLNYWIMPDFALALLVCCRKLLTLQVTLKKREDPWEVIDPSRPFTHSSVKTLLVESTQFHPINQFLGFLNLPSLNRLELRYGGEDSHTSPWENESLHLFIPRFSQVTIMKIAFPIPANYDLEPFLRAIPNVVELTLPILSQKTLDLLVLNTLLPNLQILRTYIPPGSLGAHIDMLNRRTESGPNIPILILCSLLDDRAGSETRNNNRGIGQNTEHKQLIHIPEVHKCMRNFVPSHMKPLE</sequence>